<dbReference type="AlphaFoldDB" id="A0AAN9M8W6"/>
<keyword evidence="3" id="KW-0326">Glycosidase</keyword>
<keyword evidence="8" id="KW-1185">Reference proteome</keyword>
<feature type="region of interest" description="Disordered" evidence="4">
    <location>
        <begin position="73"/>
        <end position="92"/>
    </location>
</feature>
<feature type="transmembrane region" description="Helical" evidence="5">
    <location>
        <begin position="6"/>
        <end position="22"/>
    </location>
</feature>
<keyword evidence="5" id="KW-1133">Transmembrane helix</keyword>
<evidence type="ECO:0000256" key="5">
    <source>
        <dbReference type="SAM" id="Phobius"/>
    </source>
</evidence>
<dbReference type="InterPro" id="IPR050551">
    <property type="entry name" value="Fructan_Metab_Enzymes"/>
</dbReference>
<evidence type="ECO:0000313" key="7">
    <source>
        <dbReference type="EMBL" id="KAK7350425.1"/>
    </source>
</evidence>
<evidence type="ECO:0000259" key="6">
    <source>
        <dbReference type="Pfam" id="PF00251"/>
    </source>
</evidence>
<dbReference type="InterPro" id="IPR013148">
    <property type="entry name" value="Glyco_hydro_32_N"/>
</dbReference>
<feature type="domain" description="Glycosyl hydrolase family 32 N-terminal" evidence="6">
    <location>
        <begin position="16"/>
        <end position="64"/>
    </location>
</feature>
<proteinExistence type="inferred from homology"/>
<keyword evidence="2" id="KW-0378">Hydrolase</keyword>
<dbReference type="Gene3D" id="2.115.10.20">
    <property type="entry name" value="Glycosyl hydrolase domain, family 43"/>
    <property type="match status" value="1"/>
</dbReference>
<organism evidence="7 8">
    <name type="scientific">Canavalia gladiata</name>
    <name type="common">Sword bean</name>
    <name type="synonym">Dolichos gladiatus</name>
    <dbReference type="NCBI Taxonomy" id="3824"/>
    <lineage>
        <taxon>Eukaryota</taxon>
        <taxon>Viridiplantae</taxon>
        <taxon>Streptophyta</taxon>
        <taxon>Embryophyta</taxon>
        <taxon>Tracheophyta</taxon>
        <taxon>Spermatophyta</taxon>
        <taxon>Magnoliopsida</taxon>
        <taxon>eudicotyledons</taxon>
        <taxon>Gunneridae</taxon>
        <taxon>Pentapetalae</taxon>
        <taxon>rosids</taxon>
        <taxon>fabids</taxon>
        <taxon>Fabales</taxon>
        <taxon>Fabaceae</taxon>
        <taxon>Papilionoideae</taxon>
        <taxon>50 kb inversion clade</taxon>
        <taxon>NPAAA clade</taxon>
        <taxon>indigoferoid/millettioid clade</taxon>
        <taxon>Phaseoleae</taxon>
        <taxon>Canavalia</taxon>
    </lineage>
</organism>
<dbReference type="Pfam" id="PF00251">
    <property type="entry name" value="Glyco_hydro_32N"/>
    <property type="match status" value="1"/>
</dbReference>
<accession>A0AAN9M8W6</accession>
<sequence>MYRELGYYWLHLAIFYGILYAYKTFYDQSKDRRVFWGWIGESHSKYANITKGWASVQCVSEEIKRILDNLEAATNNDDDSGGDGANDDFKRSENGQLEYVGLRLIF</sequence>
<dbReference type="EMBL" id="JAYMYQ010000002">
    <property type="protein sequence ID" value="KAK7350425.1"/>
    <property type="molecule type" value="Genomic_DNA"/>
</dbReference>
<dbReference type="PANTHER" id="PTHR31953">
    <property type="entry name" value="BETA-FRUCTOFURANOSIDASE, INSOLUBLE ISOENZYME CWINV1-RELATED"/>
    <property type="match status" value="1"/>
</dbReference>
<gene>
    <name evidence="7" type="ORF">VNO77_09059</name>
</gene>
<name>A0AAN9M8W6_CANGL</name>
<evidence type="ECO:0000256" key="3">
    <source>
        <dbReference type="ARBA" id="ARBA00023295"/>
    </source>
</evidence>
<keyword evidence="5" id="KW-0812">Transmembrane</keyword>
<dbReference type="Proteomes" id="UP001367508">
    <property type="component" value="Unassembled WGS sequence"/>
</dbReference>
<evidence type="ECO:0000313" key="8">
    <source>
        <dbReference type="Proteomes" id="UP001367508"/>
    </source>
</evidence>
<dbReference type="GO" id="GO:0016798">
    <property type="term" value="F:hydrolase activity, acting on glycosyl bonds"/>
    <property type="evidence" value="ECO:0007669"/>
    <property type="project" value="UniProtKB-KW"/>
</dbReference>
<evidence type="ECO:0000256" key="2">
    <source>
        <dbReference type="ARBA" id="ARBA00022801"/>
    </source>
</evidence>
<reference evidence="7 8" key="1">
    <citation type="submission" date="2024-01" db="EMBL/GenBank/DDBJ databases">
        <title>The genomes of 5 underutilized Papilionoideae crops provide insights into root nodulation and disease resistanc.</title>
        <authorList>
            <person name="Jiang F."/>
        </authorList>
    </citation>
    <scope>NUCLEOTIDE SEQUENCE [LARGE SCALE GENOMIC DNA]</scope>
    <source>
        <strain evidence="7">LVBAO_FW01</strain>
        <tissue evidence="7">Leaves</tissue>
    </source>
</reference>
<evidence type="ECO:0000256" key="1">
    <source>
        <dbReference type="ARBA" id="ARBA00009902"/>
    </source>
</evidence>
<comment type="similarity">
    <text evidence="1">Belongs to the glycosyl hydrolase 32 family.</text>
</comment>
<evidence type="ECO:0000256" key="4">
    <source>
        <dbReference type="SAM" id="MobiDB-lite"/>
    </source>
</evidence>
<comment type="caution">
    <text evidence="7">The sequence shown here is derived from an EMBL/GenBank/DDBJ whole genome shotgun (WGS) entry which is preliminary data.</text>
</comment>
<protein>
    <recommendedName>
        <fullName evidence="6">Glycosyl hydrolase family 32 N-terminal domain-containing protein</fullName>
    </recommendedName>
</protein>
<dbReference type="InterPro" id="IPR023296">
    <property type="entry name" value="Glyco_hydro_beta-prop_sf"/>
</dbReference>
<dbReference type="SUPFAM" id="SSF75005">
    <property type="entry name" value="Arabinanase/levansucrase/invertase"/>
    <property type="match status" value="1"/>
</dbReference>
<keyword evidence="5" id="KW-0472">Membrane</keyword>